<dbReference type="EMBL" id="SDEE01001843">
    <property type="protein sequence ID" value="RXW11505.1"/>
    <property type="molecule type" value="Genomic_DNA"/>
</dbReference>
<protein>
    <submittedName>
        <fullName evidence="1">Uncharacterized protein</fullName>
    </submittedName>
</protein>
<dbReference type="Proteomes" id="UP000290288">
    <property type="component" value="Unassembled WGS sequence"/>
</dbReference>
<gene>
    <name evidence="1" type="ORF">EST38_g14350</name>
</gene>
<comment type="caution">
    <text evidence="1">The sequence shown here is derived from an EMBL/GenBank/DDBJ whole genome shotgun (WGS) entry which is preliminary data.</text>
</comment>
<organism evidence="1 2">
    <name type="scientific">Candolleomyces aberdarensis</name>
    <dbReference type="NCBI Taxonomy" id="2316362"/>
    <lineage>
        <taxon>Eukaryota</taxon>
        <taxon>Fungi</taxon>
        <taxon>Dikarya</taxon>
        <taxon>Basidiomycota</taxon>
        <taxon>Agaricomycotina</taxon>
        <taxon>Agaricomycetes</taxon>
        <taxon>Agaricomycetidae</taxon>
        <taxon>Agaricales</taxon>
        <taxon>Agaricineae</taxon>
        <taxon>Psathyrellaceae</taxon>
        <taxon>Candolleomyces</taxon>
    </lineage>
</organism>
<name>A0A4Q2D065_9AGAR</name>
<sequence length="142" mass="16184">MQDYSTVPALARLAVKMKAFLDWRCCSGDETDSNREQSITDLPWRAGPIRDFMQVIDQLNLLLRFPKNANPTQGRFPNLRYDPLSCDPPQPRTEDHYHSHPVSGLPLNFYDPDWLSSLTEIERAALDPAEAIDLALPDAIFE</sequence>
<reference evidence="1 2" key="1">
    <citation type="submission" date="2019-01" db="EMBL/GenBank/DDBJ databases">
        <title>Draft genome sequence of Psathyrella aberdarensis IHI B618.</title>
        <authorList>
            <person name="Buettner E."/>
            <person name="Kellner H."/>
        </authorList>
    </citation>
    <scope>NUCLEOTIDE SEQUENCE [LARGE SCALE GENOMIC DNA]</scope>
    <source>
        <strain evidence="1 2">IHI B618</strain>
    </source>
</reference>
<proteinExistence type="predicted"/>
<evidence type="ECO:0000313" key="1">
    <source>
        <dbReference type="EMBL" id="RXW11505.1"/>
    </source>
</evidence>
<accession>A0A4Q2D065</accession>
<evidence type="ECO:0000313" key="2">
    <source>
        <dbReference type="Proteomes" id="UP000290288"/>
    </source>
</evidence>
<keyword evidence="2" id="KW-1185">Reference proteome</keyword>
<dbReference type="AlphaFoldDB" id="A0A4Q2D065"/>
<dbReference type="OrthoDB" id="3263746at2759"/>
<dbReference type="STRING" id="2316362.A0A4Q2D065"/>